<evidence type="ECO:0000313" key="2">
    <source>
        <dbReference type="EMBL" id="ROZ62081.1"/>
    </source>
</evidence>
<evidence type="ECO:0000256" key="1">
    <source>
        <dbReference type="SAM" id="MobiDB-lite"/>
    </source>
</evidence>
<keyword evidence="3" id="KW-1185">Reference proteome</keyword>
<dbReference type="Proteomes" id="UP000270616">
    <property type="component" value="Unassembled WGS sequence"/>
</dbReference>
<feature type="region of interest" description="Disordered" evidence="1">
    <location>
        <begin position="190"/>
        <end position="219"/>
    </location>
</feature>
<protein>
    <submittedName>
        <fullName evidence="2">Uncharacterized protein</fullName>
    </submittedName>
</protein>
<accession>A0A3N3ZRF3</accession>
<dbReference type="AlphaFoldDB" id="A0A3N3ZRF3"/>
<organism evidence="2 3">
    <name type="scientific">Kocuria soli</name>
    <dbReference type="NCBI Taxonomy" id="2485125"/>
    <lineage>
        <taxon>Bacteria</taxon>
        <taxon>Bacillati</taxon>
        <taxon>Actinomycetota</taxon>
        <taxon>Actinomycetes</taxon>
        <taxon>Micrococcales</taxon>
        <taxon>Micrococcaceae</taxon>
        <taxon>Kocuria</taxon>
    </lineage>
</organism>
<proteinExistence type="predicted"/>
<sequence length="219" mass="24405">MELTMNVTTLVVSLIALIVAVLALLHERSQSTAHAMLVEITPGDGQRPVEHGQPASIVGWTARIEILGPAPVLQAQPLLFTEGDRLAKTKDGDPTVTAVVDRQLVPIWSPGDAPLELTISRAPDGAMPEEIRAGVTWAEPVPYGKGLISRVRRWQIYVRGGAETSSATYYWCHWGKGRWARSRRPFWRPEPTNRWGRDMKKLPLRRPDEPHQGDALTDR</sequence>
<dbReference type="EMBL" id="RKMF01000015">
    <property type="protein sequence ID" value="ROZ62081.1"/>
    <property type="molecule type" value="Genomic_DNA"/>
</dbReference>
<evidence type="ECO:0000313" key="3">
    <source>
        <dbReference type="Proteomes" id="UP000270616"/>
    </source>
</evidence>
<feature type="compositionally biased region" description="Basic and acidic residues" evidence="1">
    <location>
        <begin position="195"/>
        <end position="219"/>
    </location>
</feature>
<reference evidence="2 3" key="1">
    <citation type="submission" date="2018-10" db="EMBL/GenBank/DDBJ databases">
        <title>Kocuria sp. M5W7-7, whole genome shotgun sequence.</title>
        <authorList>
            <person name="Tuo L."/>
        </authorList>
    </citation>
    <scope>NUCLEOTIDE SEQUENCE [LARGE SCALE GENOMIC DNA]</scope>
    <source>
        <strain evidence="2 3">M5W7-7</strain>
    </source>
</reference>
<gene>
    <name evidence="2" type="ORF">EDL96_11515</name>
</gene>
<name>A0A3N3ZRF3_9MICC</name>
<comment type="caution">
    <text evidence="2">The sequence shown here is derived from an EMBL/GenBank/DDBJ whole genome shotgun (WGS) entry which is preliminary data.</text>
</comment>